<organism evidence="1 2">
    <name type="scientific">Steinernema carpocapsae</name>
    <name type="common">Entomopathogenic nematode</name>
    <dbReference type="NCBI Taxonomy" id="34508"/>
    <lineage>
        <taxon>Eukaryota</taxon>
        <taxon>Metazoa</taxon>
        <taxon>Ecdysozoa</taxon>
        <taxon>Nematoda</taxon>
        <taxon>Chromadorea</taxon>
        <taxon>Rhabditida</taxon>
        <taxon>Tylenchina</taxon>
        <taxon>Panagrolaimomorpha</taxon>
        <taxon>Strongyloidoidea</taxon>
        <taxon>Steinernematidae</taxon>
        <taxon>Steinernema</taxon>
    </lineage>
</organism>
<name>A0A4U5M898_STECR</name>
<dbReference type="EMBL" id="AZBU02000009">
    <property type="protein sequence ID" value="TKR65177.1"/>
    <property type="molecule type" value="Genomic_DNA"/>
</dbReference>
<sequence>MIVSKTENCLKCGQDRAYRYMYLSAYNPKKQPQFMVFENYYGYSQDILDFWLLGENTKGMQGKIVRCAQPARWAEIGQSSFREDFKQLKLTLSSDLSTVFLSNEKNAIKLELNPRPYSQAHVLVFLVQAKFDMFFCVKISGFVFVRCKKSQNY</sequence>
<comment type="caution">
    <text evidence="1">The sequence shown here is derived from an EMBL/GenBank/DDBJ whole genome shotgun (WGS) entry which is preliminary data.</text>
</comment>
<evidence type="ECO:0000313" key="1">
    <source>
        <dbReference type="EMBL" id="TKR65177.1"/>
    </source>
</evidence>
<reference evidence="1 2" key="2">
    <citation type="journal article" date="2019" name="G3 (Bethesda)">
        <title>Hybrid Assembly of the Genome of the Entomopathogenic Nematode Steinernema carpocapsae Identifies the X-Chromosome.</title>
        <authorList>
            <person name="Serra L."/>
            <person name="Macchietto M."/>
            <person name="Macias-Munoz A."/>
            <person name="McGill C.J."/>
            <person name="Rodriguez I.M."/>
            <person name="Rodriguez B."/>
            <person name="Murad R."/>
            <person name="Mortazavi A."/>
        </authorList>
    </citation>
    <scope>NUCLEOTIDE SEQUENCE [LARGE SCALE GENOMIC DNA]</scope>
    <source>
        <strain evidence="1 2">ALL</strain>
    </source>
</reference>
<accession>A0A4U5M898</accession>
<evidence type="ECO:0000313" key="2">
    <source>
        <dbReference type="Proteomes" id="UP000298663"/>
    </source>
</evidence>
<gene>
    <name evidence="1" type="ORF">L596_025620</name>
</gene>
<keyword evidence="2" id="KW-1185">Reference proteome</keyword>
<reference evidence="1 2" key="1">
    <citation type="journal article" date="2015" name="Genome Biol.">
        <title>Comparative genomics of Steinernema reveals deeply conserved gene regulatory networks.</title>
        <authorList>
            <person name="Dillman A.R."/>
            <person name="Macchietto M."/>
            <person name="Porter C.F."/>
            <person name="Rogers A."/>
            <person name="Williams B."/>
            <person name="Antoshechkin I."/>
            <person name="Lee M.M."/>
            <person name="Goodwin Z."/>
            <person name="Lu X."/>
            <person name="Lewis E.E."/>
            <person name="Goodrich-Blair H."/>
            <person name="Stock S.P."/>
            <person name="Adams B.J."/>
            <person name="Sternberg P.W."/>
            <person name="Mortazavi A."/>
        </authorList>
    </citation>
    <scope>NUCLEOTIDE SEQUENCE [LARGE SCALE GENOMIC DNA]</scope>
    <source>
        <strain evidence="1 2">ALL</strain>
    </source>
</reference>
<protein>
    <submittedName>
        <fullName evidence="1">Uncharacterized protein</fullName>
    </submittedName>
</protein>
<dbReference type="AlphaFoldDB" id="A0A4U5M898"/>
<proteinExistence type="predicted"/>
<dbReference type="Proteomes" id="UP000298663">
    <property type="component" value="Unassembled WGS sequence"/>
</dbReference>